<comment type="caution">
    <text evidence="3">The sequence shown here is derived from an EMBL/GenBank/DDBJ whole genome shotgun (WGS) entry which is preliminary data.</text>
</comment>
<name>A0AAE2BTR7_9LAMI</name>
<organism evidence="3 4">
    <name type="scientific">Sesamum angolense</name>
    <dbReference type="NCBI Taxonomy" id="2727404"/>
    <lineage>
        <taxon>Eukaryota</taxon>
        <taxon>Viridiplantae</taxon>
        <taxon>Streptophyta</taxon>
        <taxon>Embryophyta</taxon>
        <taxon>Tracheophyta</taxon>
        <taxon>Spermatophyta</taxon>
        <taxon>Magnoliopsida</taxon>
        <taxon>eudicotyledons</taxon>
        <taxon>Gunneridae</taxon>
        <taxon>Pentapetalae</taxon>
        <taxon>asterids</taxon>
        <taxon>lamiids</taxon>
        <taxon>Lamiales</taxon>
        <taxon>Pedaliaceae</taxon>
        <taxon>Sesamum</taxon>
    </lineage>
</organism>
<reference evidence="3" key="2">
    <citation type="journal article" date="2024" name="Plant">
        <title>Genomic evolution and insights into agronomic trait innovations of Sesamum species.</title>
        <authorList>
            <person name="Miao H."/>
            <person name="Wang L."/>
            <person name="Qu L."/>
            <person name="Liu H."/>
            <person name="Sun Y."/>
            <person name="Le M."/>
            <person name="Wang Q."/>
            <person name="Wei S."/>
            <person name="Zheng Y."/>
            <person name="Lin W."/>
            <person name="Duan Y."/>
            <person name="Cao H."/>
            <person name="Xiong S."/>
            <person name="Wang X."/>
            <person name="Wei L."/>
            <person name="Li C."/>
            <person name="Ma Q."/>
            <person name="Ju M."/>
            <person name="Zhao R."/>
            <person name="Li G."/>
            <person name="Mu C."/>
            <person name="Tian Q."/>
            <person name="Mei H."/>
            <person name="Zhang T."/>
            <person name="Gao T."/>
            <person name="Zhang H."/>
        </authorList>
    </citation>
    <scope>NUCLEOTIDE SEQUENCE</scope>
    <source>
        <strain evidence="3">K16</strain>
    </source>
</reference>
<accession>A0AAE2BTR7</accession>
<evidence type="ECO:0000313" key="3">
    <source>
        <dbReference type="EMBL" id="KAK4397295.1"/>
    </source>
</evidence>
<feature type="domain" description="Retrotransposon gag" evidence="2">
    <location>
        <begin position="241"/>
        <end position="321"/>
    </location>
</feature>
<dbReference type="PANTHER" id="PTHR33223:SF10">
    <property type="entry name" value="AMINOTRANSFERASE-LIKE PLANT MOBILE DOMAIN-CONTAINING PROTEIN"/>
    <property type="match status" value="1"/>
</dbReference>
<gene>
    <name evidence="3" type="ORF">Sango_1566100</name>
</gene>
<evidence type="ECO:0000256" key="1">
    <source>
        <dbReference type="SAM" id="Coils"/>
    </source>
</evidence>
<dbReference type="AlphaFoldDB" id="A0AAE2BTR7"/>
<evidence type="ECO:0000259" key="2">
    <source>
        <dbReference type="Pfam" id="PF03732"/>
    </source>
</evidence>
<keyword evidence="1" id="KW-0175">Coiled coil</keyword>
<dbReference type="PANTHER" id="PTHR33223">
    <property type="entry name" value="CCHC-TYPE DOMAIN-CONTAINING PROTEIN"/>
    <property type="match status" value="1"/>
</dbReference>
<dbReference type="InterPro" id="IPR005162">
    <property type="entry name" value="Retrotrans_gag_dom"/>
</dbReference>
<dbReference type="EMBL" id="JACGWL010000008">
    <property type="protein sequence ID" value="KAK4397295.1"/>
    <property type="molecule type" value="Genomic_DNA"/>
</dbReference>
<feature type="coiled-coil region" evidence="1">
    <location>
        <begin position="92"/>
        <end position="119"/>
    </location>
</feature>
<proteinExistence type="predicted"/>
<protein>
    <recommendedName>
        <fullName evidence="2">Retrotransposon gag domain-containing protein</fullName>
    </recommendedName>
</protein>
<evidence type="ECO:0000313" key="4">
    <source>
        <dbReference type="Proteomes" id="UP001289374"/>
    </source>
</evidence>
<sequence>MIIRIFSATRLSANESNVIGMGELVLLLRQEKKARGFKRPRESRAIEALHGIGKWLFSYGINRHEGVASFWDAFDFDLAYVATLTEVVDQRFKFYDKELKRLEAALEEMKKEIAPCQEQLNEVTEGQAKLKDHYNREVTSGQSFLKSETGKIYLECIWNYFKEKYEDSEEFEGVVVARANDIYDQAIRQCRTKLSESGRFTGEDFTFLDPFVADEDVAEESEMEVVDEPPTEDISDAAYCKIFLTTLTEKAMTWFNQLPIGSIDNFEQLSQCFSHHFAINKRYPKTASYLFTVIQREHESLRDYVKRFFEAVLDVPHVNSELLTSIMQQNLRKGRFRESIAWKPPASLDELLVRAKKYIRIEETLGVRVVTP</sequence>
<keyword evidence="4" id="KW-1185">Reference proteome</keyword>
<reference evidence="3" key="1">
    <citation type="submission" date="2020-06" db="EMBL/GenBank/DDBJ databases">
        <authorList>
            <person name="Li T."/>
            <person name="Hu X."/>
            <person name="Zhang T."/>
            <person name="Song X."/>
            <person name="Zhang H."/>
            <person name="Dai N."/>
            <person name="Sheng W."/>
            <person name="Hou X."/>
            <person name="Wei L."/>
        </authorList>
    </citation>
    <scope>NUCLEOTIDE SEQUENCE</scope>
    <source>
        <strain evidence="3">K16</strain>
        <tissue evidence="3">Leaf</tissue>
    </source>
</reference>
<dbReference type="Proteomes" id="UP001289374">
    <property type="component" value="Unassembled WGS sequence"/>
</dbReference>
<dbReference type="Pfam" id="PF03732">
    <property type="entry name" value="Retrotrans_gag"/>
    <property type="match status" value="1"/>
</dbReference>